<protein>
    <submittedName>
        <fullName evidence="1">Uncharacterized protein</fullName>
    </submittedName>
</protein>
<dbReference type="EMBL" id="BGPR01234517">
    <property type="protein sequence ID" value="GBL87747.1"/>
    <property type="molecule type" value="Genomic_DNA"/>
</dbReference>
<dbReference type="EMBL" id="BGPR01234386">
    <property type="protein sequence ID" value="GBL87306.1"/>
    <property type="molecule type" value="Genomic_DNA"/>
</dbReference>
<sequence>MKRSTSEPARLFVISPLHQREDVSPRRRIYWAPGPYTRRIFGGIGLRTWNPPTLSPALNVEAFSTANSRRVFLVKGVATAYSCKRSQPSCSCVVEELTPIKARTLSVVSLF</sequence>
<dbReference type="EMBL" id="BGPR01234350">
    <property type="protein sequence ID" value="GBL87165.1"/>
    <property type="molecule type" value="Genomic_DNA"/>
</dbReference>
<evidence type="ECO:0000313" key="4">
    <source>
        <dbReference type="EMBL" id="GBL87747.1"/>
    </source>
</evidence>
<dbReference type="Proteomes" id="UP000499080">
    <property type="component" value="Unassembled WGS sequence"/>
</dbReference>
<organism evidence="1 5">
    <name type="scientific">Araneus ventricosus</name>
    <name type="common">Orbweaver spider</name>
    <name type="synonym">Epeira ventricosa</name>
    <dbReference type="NCBI Taxonomy" id="182803"/>
    <lineage>
        <taxon>Eukaryota</taxon>
        <taxon>Metazoa</taxon>
        <taxon>Ecdysozoa</taxon>
        <taxon>Arthropoda</taxon>
        <taxon>Chelicerata</taxon>
        <taxon>Arachnida</taxon>
        <taxon>Araneae</taxon>
        <taxon>Araneomorphae</taxon>
        <taxon>Entelegynae</taxon>
        <taxon>Araneoidea</taxon>
        <taxon>Araneidae</taxon>
        <taxon>Araneus</taxon>
    </lineage>
</organism>
<evidence type="ECO:0000313" key="1">
    <source>
        <dbReference type="EMBL" id="GBL87116.1"/>
    </source>
</evidence>
<name>A0A4Y2B747_ARAVE</name>
<comment type="caution">
    <text evidence="1">The sequence shown here is derived from an EMBL/GenBank/DDBJ whole genome shotgun (WGS) entry which is preliminary data.</text>
</comment>
<evidence type="ECO:0000313" key="3">
    <source>
        <dbReference type="EMBL" id="GBL87306.1"/>
    </source>
</evidence>
<proteinExistence type="predicted"/>
<evidence type="ECO:0000313" key="2">
    <source>
        <dbReference type="EMBL" id="GBL87165.1"/>
    </source>
</evidence>
<evidence type="ECO:0000313" key="5">
    <source>
        <dbReference type="Proteomes" id="UP000499080"/>
    </source>
</evidence>
<reference evidence="1 5" key="1">
    <citation type="journal article" date="2019" name="Sci. Rep.">
        <title>Orb-weaving spider Araneus ventricosus genome elucidates the spidroin gene catalogue.</title>
        <authorList>
            <person name="Kono N."/>
            <person name="Nakamura H."/>
            <person name="Ohtoshi R."/>
            <person name="Moran D.A.P."/>
            <person name="Shinohara A."/>
            <person name="Yoshida Y."/>
            <person name="Fujiwara M."/>
            <person name="Mori M."/>
            <person name="Tomita M."/>
            <person name="Arakawa K."/>
        </authorList>
    </citation>
    <scope>NUCLEOTIDE SEQUENCE [LARGE SCALE GENOMIC DNA]</scope>
</reference>
<dbReference type="AlphaFoldDB" id="A0A4Y2B747"/>
<accession>A0A4Y2B747</accession>
<dbReference type="EMBL" id="BGPR01234329">
    <property type="protein sequence ID" value="GBL87116.1"/>
    <property type="molecule type" value="Genomic_DNA"/>
</dbReference>
<gene>
    <name evidence="3" type="ORF">AVEN_118868_1</name>
    <name evidence="1" type="ORF">AVEN_206520_1</name>
    <name evidence="4" type="ORF">AVEN_215624_1</name>
    <name evidence="2" type="ORF">AVEN_269929_1</name>
</gene>
<keyword evidence="5" id="KW-1185">Reference proteome</keyword>